<dbReference type="Proteomes" id="UP000657931">
    <property type="component" value="Unassembled WGS sequence"/>
</dbReference>
<dbReference type="RefSeq" id="WP_191813895.1">
    <property type="nucleotide sequence ID" value="NZ_JACSQT010000004.1"/>
</dbReference>
<accession>A0ABR8QPU0</accession>
<reference evidence="1 2" key="1">
    <citation type="submission" date="2020-08" db="EMBL/GenBank/DDBJ databases">
        <title>A Genomic Blueprint of the Chicken Gut Microbiome.</title>
        <authorList>
            <person name="Gilroy R."/>
            <person name="Ravi A."/>
            <person name="Getino M."/>
            <person name="Pursley I."/>
            <person name="Horton D.L."/>
            <person name="Alikhan N.-F."/>
            <person name="Baker D."/>
            <person name="Gharbi K."/>
            <person name="Hall N."/>
            <person name="Watson M."/>
            <person name="Adriaenssens E.M."/>
            <person name="Foster-Nyarko E."/>
            <person name="Jarju S."/>
            <person name="Secka A."/>
            <person name="Antonio M."/>
            <person name="Oren A."/>
            <person name="Chaudhuri R."/>
            <person name="La Ragione R.M."/>
            <person name="Hildebrand F."/>
            <person name="Pallen M.J."/>
        </authorList>
    </citation>
    <scope>NUCLEOTIDE SEQUENCE [LARGE SCALE GENOMIC DNA]</scope>
    <source>
        <strain evidence="1 2">Sa5YUA1</strain>
    </source>
</reference>
<organism evidence="1 2">
    <name type="scientific">Cytobacillus stercorigallinarum</name>
    <dbReference type="NCBI Taxonomy" id="2762240"/>
    <lineage>
        <taxon>Bacteria</taxon>
        <taxon>Bacillati</taxon>
        <taxon>Bacillota</taxon>
        <taxon>Bacilli</taxon>
        <taxon>Bacillales</taxon>
        <taxon>Bacillaceae</taxon>
        <taxon>Cytobacillus</taxon>
    </lineage>
</organism>
<keyword evidence="2" id="KW-1185">Reference proteome</keyword>
<evidence type="ECO:0000313" key="2">
    <source>
        <dbReference type="Proteomes" id="UP000657931"/>
    </source>
</evidence>
<keyword evidence="1" id="KW-0436">Ligase</keyword>
<comment type="caution">
    <text evidence="1">The sequence shown here is derived from an EMBL/GenBank/DDBJ whole genome shotgun (WGS) entry which is preliminary data.</text>
</comment>
<protein>
    <submittedName>
        <fullName evidence="1">D-alanine--D-alanine ligase</fullName>
    </submittedName>
</protein>
<dbReference type="EMBL" id="JACSQT010000004">
    <property type="protein sequence ID" value="MBD7937561.1"/>
    <property type="molecule type" value="Genomic_DNA"/>
</dbReference>
<name>A0ABR8QPU0_9BACI</name>
<proteinExistence type="predicted"/>
<dbReference type="GO" id="GO:0016874">
    <property type="term" value="F:ligase activity"/>
    <property type="evidence" value="ECO:0007669"/>
    <property type="project" value="UniProtKB-KW"/>
</dbReference>
<gene>
    <name evidence="1" type="ORF">H9655_11055</name>
</gene>
<evidence type="ECO:0000313" key="1">
    <source>
        <dbReference type="EMBL" id="MBD7937561.1"/>
    </source>
</evidence>
<sequence length="210" mass="23914">MKIVLFSAKYVLVSLLVIALVFLCFIKTPLAHDERSGNDCLQSINHYLQTSYVAMHDHEEVYDTRKELAKLQQLQGDLAEASGLDQPLLQQAQTMLIQLKSAIYHKDLSKADFYVDAYLSTLYEVEHAQSKYSGMNLYTMADLNHKQMDGERWQQLTEQEQLSYILSMKSILLNQGAATSMPSTFYVLEQLAQSSHHNVANQTVKTLLHP</sequence>